<protein>
    <recommendedName>
        <fullName evidence="4">Secreted protein</fullName>
    </recommendedName>
</protein>
<name>A0A841CDF4_9PSEU</name>
<evidence type="ECO:0008006" key="4">
    <source>
        <dbReference type="Google" id="ProtNLM"/>
    </source>
</evidence>
<evidence type="ECO:0000256" key="1">
    <source>
        <dbReference type="SAM" id="SignalP"/>
    </source>
</evidence>
<organism evidence="2 3">
    <name type="scientific">Saccharothrix tamanrassetensis</name>
    <dbReference type="NCBI Taxonomy" id="1051531"/>
    <lineage>
        <taxon>Bacteria</taxon>
        <taxon>Bacillati</taxon>
        <taxon>Actinomycetota</taxon>
        <taxon>Actinomycetes</taxon>
        <taxon>Pseudonocardiales</taxon>
        <taxon>Pseudonocardiaceae</taxon>
        <taxon>Saccharothrix</taxon>
    </lineage>
</organism>
<dbReference type="EMBL" id="JACHJN010000004">
    <property type="protein sequence ID" value="MBB5956552.1"/>
    <property type="molecule type" value="Genomic_DNA"/>
</dbReference>
<sequence>MGKIGWGVAAAAVVVVGALALTMTGGDGATPVAGDCANIAGQADRPRYQPLDCGSEHANVKIAKVVEGEAQCPKGGAPYSTYTGSVTLCLIPNFVEGACYRQDREAGVRKADCAATDSVRVVKVARGNTEDCGDSRRLAYPEPSVTFCLTRPSPHPDPAAVTPSS</sequence>
<proteinExistence type="predicted"/>
<keyword evidence="3" id="KW-1185">Reference proteome</keyword>
<comment type="caution">
    <text evidence="2">The sequence shown here is derived from an EMBL/GenBank/DDBJ whole genome shotgun (WGS) entry which is preliminary data.</text>
</comment>
<dbReference type="AlphaFoldDB" id="A0A841CDF4"/>
<gene>
    <name evidence="2" type="ORF">FHS29_003138</name>
</gene>
<feature type="chain" id="PRO_5039413327" description="Secreted protein" evidence="1">
    <location>
        <begin position="21"/>
        <end position="165"/>
    </location>
</feature>
<dbReference type="Proteomes" id="UP000547510">
    <property type="component" value="Unassembled WGS sequence"/>
</dbReference>
<accession>A0A841CDF4</accession>
<dbReference type="RefSeq" id="WP_184691333.1">
    <property type="nucleotide sequence ID" value="NZ_JACHJN010000004.1"/>
</dbReference>
<evidence type="ECO:0000313" key="3">
    <source>
        <dbReference type="Proteomes" id="UP000547510"/>
    </source>
</evidence>
<reference evidence="2 3" key="1">
    <citation type="submission" date="2020-08" db="EMBL/GenBank/DDBJ databases">
        <title>Genomic Encyclopedia of Type Strains, Phase III (KMG-III): the genomes of soil and plant-associated and newly described type strains.</title>
        <authorList>
            <person name="Whitman W."/>
        </authorList>
    </citation>
    <scope>NUCLEOTIDE SEQUENCE [LARGE SCALE GENOMIC DNA]</scope>
    <source>
        <strain evidence="2 3">CECT 8640</strain>
    </source>
</reference>
<keyword evidence="1" id="KW-0732">Signal</keyword>
<evidence type="ECO:0000313" key="2">
    <source>
        <dbReference type="EMBL" id="MBB5956552.1"/>
    </source>
</evidence>
<feature type="signal peptide" evidence="1">
    <location>
        <begin position="1"/>
        <end position="20"/>
    </location>
</feature>